<name>A0A9W8PL55_9HYPO</name>
<dbReference type="OrthoDB" id="4850838at2759"/>
<keyword evidence="2" id="KW-1185">Reference proteome</keyword>
<evidence type="ECO:0000313" key="1">
    <source>
        <dbReference type="EMBL" id="KAJ4009612.1"/>
    </source>
</evidence>
<organism evidence="1 2">
    <name type="scientific">Fusarium irregulare</name>
    <dbReference type="NCBI Taxonomy" id="2494466"/>
    <lineage>
        <taxon>Eukaryota</taxon>
        <taxon>Fungi</taxon>
        <taxon>Dikarya</taxon>
        <taxon>Ascomycota</taxon>
        <taxon>Pezizomycotina</taxon>
        <taxon>Sordariomycetes</taxon>
        <taxon>Hypocreomycetidae</taxon>
        <taxon>Hypocreales</taxon>
        <taxon>Nectriaceae</taxon>
        <taxon>Fusarium</taxon>
        <taxon>Fusarium incarnatum-equiseti species complex</taxon>
    </lineage>
</organism>
<gene>
    <name evidence="1" type="ORF">NW766_008732</name>
</gene>
<proteinExistence type="predicted"/>
<evidence type="ECO:0000313" key="2">
    <source>
        <dbReference type="Proteomes" id="UP001152130"/>
    </source>
</evidence>
<dbReference type="EMBL" id="JAPDHF010000013">
    <property type="protein sequence ID" value="KAJ4009612.1"/>
    <property type="molecule type" value="Genomic_DNA"/>
</dbReference>
<protein>
    <submittedName>
        <fullName evidence="1">Uncharacterized protein</fullName>
    </submittedName>
</protein>
<accession>A0A9W8PL55</accession>
<dbReference type="AlphaFoldDB" id="A0A9W8PL55"/>
<comment type="caution">
    <text evidence="1">The sequence shown here is derived from an EMBL/GenBank/DDBJ whole genome shotgun (WGS) entry which is preliminary data.</text>
</comment>
<sequence length="244" mass="27603">MSWTFKLTVSTALARFPFNRHAGFIGQKAGEWPCYHCVVSLHQDPRGLCVVEEGSTNRCLWCADAGKPCCAIPEELLGAAQKIWNGYLAHVLHDKKWTGLQRWRIDKFFGELTSTFQSVYEILLNPERPMTYDGEDSDPNHVQEVARQRGSMCMMVSAVHWVEHTVAEIPPEVVALFPAFFADCVKIDNLRKQLWLIAECRNTPVPGEEPTSNLDEFRMTHKEELVTLALDNGTSAPKVTDRTP</sequence>
<dbReference type="Proteomes" id="UP001152130">
    <property type="component" value="Unassembled WGS sequence"/>
</dbReference>
<reference evidence="1" key="1">
    <citation type="submission" date="2022-10" db="EMBL/GenBank/DDBJ databases">
        <title>Fusarium specimens isolated from Avocado Roots.</title>
        <authorList>
            <person name="Stajich J."/>
            <person name="Roper C."/>
            <person name="Heimlech-Rivalta G."/>
        </authorList>
    </citation>
    <scope>NUCLEOTIDE SEQUENCE</scope>
    <source>
        <strain evidence="1">CF00143</strain>
    </source>
</reference>